<dbReference type="GO" id="GO:0008270">
    <property type="term" value="F:zinc ion binding"/>
    <property type="evidence" value="ECO:0007669"/>
    <property type="project" value="InterPro"/>
</dbReference>
<dbReference type="PANTHER" id="PTHR48106">
    <property type="entry name" value="QUINONE OXIDOREDUCTASE PIG3-RELATED"/>
    <property type="match status" value="1"/>
</dbReference>
<dbReference type="Proteomes" id="UP000238479">
    <property type="component" value="Chromosome 5"/>
</dbReference>
<dbReference type="PROSITE" id="PS01162">
    <property type="entry name" value="QOR_ZETA_CRYSTAL"/>
    <property type="match status" value="1"/>
</dbReference>
<dbReference type="Gramene" id="PRQ30954">
    <property type="protein sequence ID" value="PRQ30954"/>
    <property type="gene ID" value="RchiOBHm_Chr5g0030211"/>
</dbReference>
<feature type="domain" description="Enoyl reductase (ER)" evidence="3">
    <location>
        <begin position="10"/>
        <end position="347"/>
    </location>
</feature>
<evidence type="ECO:0000313" key="5">
    <source>
        <dbReference type="Proteomes" id="UP000238479"/>
    </source>
</evidence>
<dbReference type="Pfam" id="PF08240">
    <property type="entry name" value="ADH_N"/>
    <property type="match status" value="1"/>
</dbReference>
<evidence type="ECO:0000256" key="2">
    <source>
        <dbReference type="ARBA" id="ARBA00023002"/>
    </source>
</evidence>
<evidence type="ECO:0000313" key="4">
    <source>
        <dbReference type="EMBL" id="PRQ30954.1"/>
    </source>
</evidence>
<dbReference type="AlphaFoldDB" id="A0A2P6Q9Y2"/>
<gene>
    <name evidence="4" type="ORF">RchiOBHm_Chr5g0030211</name>
</gene>
<dbReference type="Pfam" id="PF13602">
    <property type="entry name" value="ADH_zinc_N_2"/>
    <property type="match status" value="1"/>
</dbReference>
<dbReference type="Gene3D" id="3.40.50.720">
    <property type="entry name" value="NAD(P)-binding Rossmann-like Domain"/>
    <property type="match status" value="1"/>
</dbReference>
<dbReference type="SMART" id="SM00829">
    <property type="entry name" value="PKS_ER"/>
    <property type="match status" value="1"/>
</dbReference>
<dbReference type="InterPro" id="IPR020843">
    <property type="entry name" value="ER"/>
</dbReference>
<dbReference type="EMBL" id="PDCK01000043">
    <property type="protein sequence ID" value="PRQ30954.1"/>
    <property type="molecule type" value="Genomic_DNA"/>
</dbReference>
<dbReference type="InterPro" id="IPR002364">
    <property type="entry name" value="Quin_OxRdtase/zeta-crystal_CS"/>
</dbReference>
<dbReference type="CDD" id="cd05276">
    <property type="entry name" value="p53_inducible_oxidoreductase"/>
    <property type="match status" value="1"/>
</dbReference>
<dbReference type="InterPro" id="IPR013154">
    <property type="entry name" value="ADH-like_N"/>
</dbReference>
<organism evidence="4 5">
    <name type="scientific">Rosa chinensis</name>
    <name type="common">China rose</name>
    <dbReference type="NCBI Taxonomy" id="74649"/>
    <lineage>
        <taxon>Eukaryota</taxon>
        <taxon>Viridiplantae</taxon>
        <taxon>Streptophyta</taxon>
        <taxon>Embryophyta</taxon>
        <taxon>Tracheophyta</taxon>
        <taxon>Spermatophyta</taxon>
        <taxon>Magnoliopsida</taxon>
        <taxon>eudicotyledons</taxon>
        <taxon>Gunneridae</taxon>
        <taxon>Pentapetalae</taxon>
        <taxon>rosids</taxon>
        <taxon>fabids</taxon>
        <taxon>Rosales</taxon>
        <taxon>Rosaceae</taxon>
        <taxon>Rosoideae</taxon>
        <taxon>Rosoideae incertae sedis</taxon>
        <taxon>Rosa</taxon>
    </lineage>
</organism>
<keyword evidence="2" id="KW-0560">Oxidoreductase</keyword>
<keyword evidence="5" id="KW-1185">Reference proteome</keyword>
<comment type="caution">
    <text evidence="4">The sequence shown here is derived from an EMBL/GenBank/DDBJ whole genome shotgun (WGS) entry which is preliminary data.</text>
</comment>
<evidence type="ECO:0000256" key="1">
    <source>
        <dbReference type="ARBA" id="ARBA00022857"/>
    </source>
</evidence>
<dbReference type="PANTHER" id="PTHR48106:SF8">
    <property type="entry name" value="OS02G0805600 PROTEIN"/>
    <property type="match status" value="1"/>
</dbReference>
<dbReference type="InterPro" id="IPR036291">
    <property type="entry name" value="NAD(P)-bd_dom_sf"/>
</dbReference>
<evidence type="ECO:0000259" key="3">
    <source>
        <dbReference type="SMART" id="SM00829"/>
    </source>
</evidence>
<dbReference type="SUPFAM" id="SSF50129">
    <property type="entry name" value="GroES-like"/>
    <property type="match status" value="1"/>
</dbReference>
<proteinExistence type="predicted"/>
<name>A0A2P6Q9Y2_ROSCH</name>
<dbReference type="Gene3D" id="3.90.180.10">
    <property type="entry name" value="Medium-chain alcohol dehydrogenases, catalytic domain"/>
    <property type="match status" value="1"/>
</dbReference>
<dbReference type="GO" id="GO:0016651">
    <property type="term" value="F:oxidoreductase activity, acting on NAD(P)H"/>
    <property type="evidence" value="ECO:0007669"/>
    <property type="project" value="TreeGrafter"/>
</dbReference>
<dbReference type="InterPro" id="IPR011032">
    <property type="entry name" value="GroES-like_sf"/>
</dbReference>
<keyword evidence="1" id="KW-0521">NADP</keyword>
<dbReference type="GO" id="GO:0070402">
    <property type="term" value="F:NADPH binding"/>
    <property type="evidence" value="ECO:0007669"/>
    <property type="project" value="TreeGrafter"/>
</dbReference>
<dbReference type="SUPFAM" id="SSF51735">
    <property type="entry name" value="NAD(P)-binding Rossmann-fold domains"/>
    <property type="match status" value="1"/>
</dbReference>
<accession>A0A2P6Q9Y2</accession>
<protein>
    <submittedName>
        <fullName evidence="4">Putative quinone oxidoreductase PIG3, NAD(P)-binding domain-containing protein</fullName>
    </submittedName>
</protein>
<sequence length="361" mass="39590">MKVVVVTSPGGPDVLKEIEVPEPELKDDGVLIKVAATALNEPDLTARTRSLPPMQREYLGLECAGTIVKVGKDVQRWKVGQEVCAVLSGGGYAEMVAVQEGLVFPIRKSISVEEAASFPQVACSVWAALFMENKLCFEHWLPAGRNSRLIAGETILVHGGSGGIGSFAVQLAKARGVKVIVTAGSDKLEFCKTLGADACISFNYKDKEDDFIERVNRETDANKGVDVVLSSLPIEYMPWNHACVKQGGTVIKINGCWMLPKDTRASTPQPKKVNSELQANLNIGVAGFRFRKLEERAKVVEEVQKHVWPLIEVGKVKPVVHHRFPFAKAAEAHRPMESGKHFGKILLIPNDRFENSRIEQS</sequence>
<reference evidence="4 5" key="1">
    <citation type="journal article" date="2018" name="Nat. Genet.">
        <title>The Rosa genome provides new insights in the design of modern roses.</title>
        <authorList>
            <person name="Bendahmane M."/>
        </authorList>
    </citation>
    <scope>NUCLEOTIDE SEQUENCE [LARGE SCALE GENOMIC DNA]</scope>
    <source>
        <strain evidence="5">cv. Old Blush</strain>
    </source>
</reference>
<dbReference type="InterPro" id="IPR014189">
    <property type="entry name" value="Quinone_OxRdtase_PIG3"/>
</dbReference>